<gene>
    <name evidence="3" type="ORF">AWB95_17065</name>
    <name evidence="4" type="ORF">CQY23_07485</name>
</gene>
<evidence type="ECO:0000313" key="3">
    <source>
        <dbReference type="EMBL" id="ORV09929.1"/>
    </source>
</evidence>
<evidence type="ECO:0000259" key="2">
    <source>
        <dbReference type="Pfam" id="PF02470"/>
    </source>
</evidence>
<dbReference type="AlphaFoldDB" id="A0A1X1RMT1"/>
<dbReference type="Proteomes" id="UP000193907">
    <property type="component" value="Unassembled WGS sequence"/>
</dbReference>
<evidence type="ECO:0000256" key="1">
    <source>
        <dbReference type="SAM" id="Phobius"/>
    </source>
</evidence>
<name>A0A1X1RMT1_MYCCE</name>
<reference evidence="3 5" key="1">
    <citation type="submission" date="2016-01" db="EMBL/GenBank/DDBJ databases">
        <title>The new phylogeny of the genus Mycobacterium.</title>
        <authorList>
            <person name="Tarcisio F."/>
            <person name="Conor M."/>
            <person name="Antonella G."/>
            <person name="Elisabetta G."/>
            <person name="Giulia F.S."/>
            <person name="Sara T."/>
            <person name="Anna F."/>
            <person name="Clotilde B."/>
            <person name="Roberto B."/>
            <person name="Veronica D.S."/>
            <person name="Fabio R."/>
            <person name="Monica P."/>
            <person name="Olivier J."/>
            <person name="Enrico T."/>
            <person name="Nicola S."/>
        </authorList>
    </citation>
    <scope>NUCLEOTIDE SEQUENCE [LARGE SCALE GENOMIC DNA]</scope>
    <source>
        <strain evidence="3 5">DSM 44243</strain>
    </source>
</reference>
<dbReference type="Proteomes" id="UP000230971">
    <property type="component" value="Unassembled WGS sequence"/>
</dbReference>
<evidence type="ECO:0000313" key="6">
    <source>
        <dbReference type="Proteomes" id="UP000230971"/>
    </source>
</evidence>
<accession>A0A1X1RMT1</accession>
<keyword evidence="1" id="KW-0472">Membrane</keyword>
<keyword evidence="5" id="KW-1185">Reference proteome</keyword>
<keyword evidence="1" id="KW-0812">Transmembrane</keyword>
<organism evidence="3 5">
    <name type="scientific">Mycobacterium celatum</name>
    <dbReference type="NCBI Taxonomy" id="28045"/>
    <lineage>
        <taxon>Bacteria</taxon>
        <taxon>Bacillati</taxon>
        <taxon>Actinomycetota</taxon>
        <taxon>Actinomycetes</taxon>
        <taxon>Mycobacteriales</taxon>
        <taxon>Mycobacteriaceae</taxon>
        <taxon>Mycobacterium</taxon>
    </lineage>
</organism>
<dbReference type="Pfam" id="PF02470">
    <property type="entry name" value="MlaD"/>
    <property type="match status" value="1"/>
</dbReference>
<evidence type="ECO:0000313" key="4">
    <source>
        <dbReference type="EMBL" id="PIB79743.1"/>
    </source>
</evidence>
<dbReference type="EMBL" id="PDKV01000006">
    <property type="protein sequence ID" value="PIB79743.1"/>
    <property type="molecule type" value="Genomic_DNA"/>
</dbReference>
<dbReference type="InterPro" id="IPR003399">
    <property type="entry name" value="Mce/MlaD"/>
</dbReference>
<protein>
    <submittedName>
        <fullName evidence="4">MCE family protein</fullName>
    </submittedName>
    <submittedName>
        <fullName evidence="3">Mammalian cell entry protein</fullName>
    </submittedName>
</protein>
<sequence>MPRYSDQAGRGPSSLKLRIRGVLVAAVLGVLALVLQQLATGKYDDTFPLTVVADTIGEGLAPGAEVKFHGLAIGSVKALQSVGYNKQKMTVLLDPRQAKALTADTKAKFSSSNVFGSAVVELVSDGKGGPLRANQTLVMPAGTEAVSITGMLRQTQKLSEILDAPQFSHIVKVLGQRADLVEPVVRSAFDLAKILADAQRVPFSQSLSMVASVANGANDFIPLFGLMNNLLDGLAFLAEPAGVDRTNRVLTETGGLIIDAGQLIVDNNYWLIPAVAATLNLAIPLTFFVGSWFPAYDRLPGLFDRISTAFPVIDGQVQMRTEVIMNTMPGLAAALPSEPASLPPGGGQ</sequence>
<dbReference type="InterPro" id="IPR052336">
    <property type="entry name" value="MlaD_Phospholipid_Transporter"/>
</dbReference>
<evidence type="ECO:0000313" key="5">
    <source>
        <dbReference type="Proteomes" id="UP000193907"/>
    </source>
</evidence>
<feature type="domain" description="Mce/MlaD" evidence="2">
    <location>
        <begin position="49"/>
        <end position="123"/>
    </location>
</feature>
<reference evidence="4 6" key="2">
    <citation type="journal article" date="2017" name="Infect. Genet. Evol.">
        <title>The new phylogeny of the genus Mycobacterium: The old and the news.</title>
        <authorList>
            <person name="Tortoli E."/>
            <person name="Fedrizzi T."/>
            <person name="Meehan C.J."/>
            <person name="Trovato A."/>
            <person name="Grottola A."/>
            <person name="Giacobazzi E."/>
            <person name="Serpini G.F."/>
            <person name="Tagliazucchi S."/>
            <person name="Fabio A."/>
            <person name="Bettua C."/>
            <person name="Bertorelli R."/>
            <person name="Frascaro F."/>
            <person name="De Sanctis V."/>
            <person name="Pecorari M."/>
            <person name="Jousson O."/>
            <person name="Segata N."/>
            <person name="Cirillo D.M."/>
        </authorList>
    </citation>
    <scope>NUCLEOTIDE SEQUENCE [LARGE SCALE GENOMIC DNA]</scope>
    <source>
        <strain evidence="4 6">NCTC 12882</strain>
    </source>
</reference>
<dbReference type="STRING" id="28045.AWB95_17065"/>
<proteinExistence type="predicted"/>
<dbReference type="OrthoDB" id="4367345at2"/>
<comment type="caution">
    <text evidence="3">The sequence shown here is derived from an EMBL/GenBank/DDBJ whole genome shotgun (WGS) entry which is preliminary data.</text>
</comment>
<dbReference type="RefSeq" id="WP_062538452.1">
    <property type="nucleotide sequence ID" value="NZ_BBUN01000026.1"/>
</dbReference>
<keyword evidence="1" id="KW-1133">Transmembrane helix</keyword>
<feature type="transmembrane region" description="Helical" evidence="1">
    <location>
        <begin position="21"/>
        <end position="39"/>
    </location>
</feature>
<dbReference type="EMBL" id="LQOM01000037">
    <property type="protein sequence ID" value="ORV09929.1"/>
    <property type="molecule type" value="Genomic_DNA"/>
</dbReference>
<dbReference type="PANTHER" id="PTHR33371:SF4">
    <property type="entry name" value="INTERMEMBRANE PHOSPHOLIPID TRANSPORT SYSTEM BINDING PROTEIN MLAD"/>
    <property type="match status" value="1"/>
</dbReference>
<dbReference type="PANTHER" id="PTHR33371">
    <property type="entry name" value="INTERMEMBRANE PHOSPHOLIPID TRANSPORT SYSTEM BINDING PROTEIN MLAD-RELATED"/>
    <property type="match status" value="1"/>
</dbReference>